<name>A0A9Q0TTM3_SALPP</name>
<dbReference type="AlphaFoldDB" id="A0A9Q0TTM3"/>
<proteinExistence type="predicted"/>
<reference evidence="1" key="1">
    <citation type="submission" date="2022-11" db="EMBL/GenBank/DDBJ databases">
        <authorList>
            <person name="Hyden B.L."/>
            <person name="Feng K."/>
            <person name="Yates T."/>
            <person name="Jawdy S."/>
            <person name="Smart L.B."/>
            <person name="Muchero W."/>
        </authorList>
    </citation>
    <scope>NUCLEOTIDE SEQUENCE</scope>
    <source>
        <tissue evidence="1">Shoot tip</tissue>
    </source>
</reference>
<feature type="non-terminal residue" evidence="1">
    <location>
        <position position="93"/>
    </location>
</feature>
<dbReference type="EMBL" id="JAPFFK010000014">
    <property type="protein sequence ID" value="KAJ6717503.1"/>
    <property type="molecule type" value="Genomic_DNA"/>
</dbReference>
<dbReference type="Proteomes" id="UP001151532">
    <property type="component" value="Chromosome 10"/>
</dbReference>
<evidence type="ECO:0000313" key="1">
    <source>
        <dbReference type="EMBL" id="KAJ6717503.1"/>
    </source>
</evidence>
<comment type="caution">
    <text evidence="1">The sequence shown here is derived from an EMBL/GenBank/DDBJ whole genome shotgun (WGS) entry which is preliminary data.</text>
</comment>
<dbReference type="PANTHER" id="PTHR11670">
    <property type="entry name" value="ACONITASE/IRON-RESPONSIVE ELEMENT FAMILY MEMBER"/>
    <property type="match status" value="1"/>
</dbReference>
<dbReference type="InterPro" id="IPR006249">
    <property type="entry name" value="Aconitase/IRP2"/>
</dbReference>
<dbReference type="OrthoDB" id="2224430at2759"/>
<organism evidence="1 2">
    <name type="scientific">Salix purpurea</name>
    <name type="common">Purple osier willow</name>
    <dbReference type="NCBI Taxonomy" id="77065"/>
    <lineage>
        <taxon>Eukaryota</taxon>
        <taxon>Viridiplantae</taxon>
        <taxon>Streptophyta</taxon>
        <taxon>Embryophyta</taxon>
        <taxon>Tracheophyta</taxon>
        <taxon>Spermatophyta</taxon>
        <taxon>Magnoliopsida</taxon>
        <taxon>eudicotyledons</taxon>
        <taxon>Gunneridae</taxon>
        <taxon>Pentapetalae</taxon>
        <taxon>rosids</taxon>
        <taxon>fabids</taxon>
        <taxon>Malpighiales</taxon>
        <taxon>Salicaceae</taxon>
        <taxon>Saliceae</taxon>
        <taxon>Salix</taxon>
    </lineage>
</organism>
<protein>
    <submittedName>
        <fullName evidence="1">ACONITASE/IRON-RESPONSIVE ELEMENT FAMILY MEMBER</fullName>
    </submittedName>
</protein>
<reference evidence="1" key="2">
    <citation type="journal article" date="2023" name="Int. J. Mol. Sci.">
        <title>De Novo Assembly and Annotation of 11 Diverse Shrub Willow (Salix) Genomes Reveals Novel Gene Organization in Sex-Linked Regions.</title>
        <authorList>
            <person name="Hyden B."/>
            <person name="Feng K."/>
            <person name="Yates T.B."/>
            <person name="Jawdy S."/>
            <person name="Cereghino C."/>
            <person name="Smart L.B."/>
            <person name="Muchero W."/>
        </authorList>
    </citation>
    <scope>NUCLEOTIDE SEQUENCE</scope>
    <source>
        <tissue evidence="1">Shoot tip</tissue>
    </source>
</reference>
<evidence type="ECO:0000313" key="2">
    <source>
        <dbReference type="Proteomes" id="UP001151532"/>
    </source>
</evidence>
<sequence>MHLLERWVLILKQSQLVWEKMESRYFSEIFGHPMMKLLKFVHSSVLPDMFKATYQAITKRNPMWNQLSVPSGNLYAWDSKSTYIHDPSYFKKH</sequence>
<gene>
    <name evidence="1" type="ORF">OIU79_005645</name>
</gene>
<keyword evidence="2" id="KW-1185">Reference proteome</keyword>
<accession>A0A9Q0TTM3</accession>
<dbReference type="Gene3D" id="6.10.190.10">
    <property type="match status" value="1"/>
</dbReference>